<comment type="caution">
    <text evidence="1">The sequence shown here is derived from an EMBL/GenBank/DDBJ whole genome shotgun (WGS) entry which is preliminary data.</text>
</comment>
<dbReference type="Proteomes" id="UP000254876">
    <property type="component" value="Unassembled WGS sequence"/>
</dbReference>
<accession>A0A7Z7M182</accession>
<gene>
    <name evidence="1" type="ORF">NCTC10588_04123</name>
</gene>
<protein>
    <submittedName>
        <fullName evidence="1">Uncharacterized protein</fullName>
    </submittedName>
</protein>
<sequence>MELVKKWLLPQGIFYNNKYFRYVFAPYAFRSTETLTLATGHELIHANLFYYGIPASNVVVPSGGLSNTPDTDLHHLFIAPWERSYIHLKGWNIVAPTPLYNLNDILQQPQNQFINKYIERVNNVINRFLK</sequence>
<proteinExistence type="predicted"/>
<name>A0A7Z7M182_9FLAO</name>
<organism evidence="1 2">
    <name type="scientific">Elizabethkingia anophelis</name>
    <dbReference type="NCBI Taxonomy" id="1117645"/>
    <lineage>
        <taxon>Bacteria</taxon>
        <taxon>Pseudomonadati</taxon>
        <taxon>Bacteroidota</taxon>
        <taxon>Flavobacteriia</taxon>
        <taxon>Flavobacteriales</taxon>
        <taxon>Weeksellaceae</taxon>
        <taxon>Elizabethkingia</taxon>
    </lineage>
</organism>
<dbReference type="EMBL" id="UFYD01000003">
    <property type="protein sequence ID" value="STF08907.1"/>
    <property type="molecule type" value="Genomic_DNA"/>
</dbReference>
<evidence type="ECO:0000313" key="2">
    <source>
        <dbReference type="Proteomes" id="UP000254876"/>
    </source>
</evidence>
<reference evidence="1 2" key="1">
    <citation type="submission" date="2018-06" db="EMBL/GenBank/DDBJ databases">
        <authorList>
            <consortium name="Pathogen Informatics"/>
            <person name="Doyle S."/>
        </authorList>
    </citation>
    <scope>NUCLEOTIDE SEQUENCE [LARGE SCALE GENOMIC DNA]</scope>
    <source>
        <strain evidence="1 2">NCTC10588</strain>
    </source>
</reference>
<dbReference type="AlphaFoldDB" id="A0A7Z7M182"/>
<evidence type="ECO:0000313" key="1">
    <source>
        <dbReference type="EMBL" id="STF08907.1"/>
    </source>
</evidence>